<evidence type="ECO:0000256" key="1">
    <source>
        <dbReference type="SAM" id="SignalP"/>
    </source>
</evidence>
<organism evidence="2 3">
    <name type="scientific">Tumebacillus amylolyticus</name>
    <dbReference type="NCBI Taxonomy" id="2801339"/>
    <lineage>
        <taxon>Bacteria</taxon>
        <taxon>Bacillati</taxon>
        <taxon>Bacillota</taxon>
        <taxon>Bacilli</taxon>
        <taxon>Bacillales</taxon>
        <taxon>Alicyclobacillaceae</taxon>
        <taxon>Tumebacillus</taxon>
    </lineage>
</organism>
<dbReference type="RefSeq" id="WP_201631265.1">
    <property type="nucleotide sequence ID" value="NZ_JAEQNB010000001.1"/>
</dbReference>
<protein>
    <recommendedName>
        <fullName evidence="4">Lipoprotein</fullName>
    </recommendedName>
</protein>
<gene>
    <name evidence="2" type="ORF">JJB07_03845</name>
</gene>
<name>A0ABS1J666_9BACL</name>
<dbReference type="PROSITE" id="PS51257">
    <property type="entry name" value="PROKAR_LIPOPROTEIN"/>
    <property type="match status" value="1"/>
</dbReference>
<dbReference type="EMBL" id="JAEQNB010000001">
    <property type="protein sequence ID" value="MBL0385773.1"/>
    <property type="molecule type" value="Genomic_DNA"/>
</dbReference>
<keyword evidence="1" id="KW-0732">Signal</keyword>
<keyword evidence="3" id="KW-1185">Reference proteome</keyword>
<feature type="signal peptide" evidence="1">
    <location>
        <begin position="1"/>
        <end position="23"/>
    </location>
</feature>
<feature type="chain" id="PRO_5045676775" description="Lipoprotein" evidence="1">
    <location>
        <begin position="24"/>
        <end position="169"/>
    </location>
</feature>
<comment type="caution">
    <text evidence="2">The sequence shown here is derived from an EMBL/GenBank/DDBJ whole genome shotgun (WGS) entry which is preliminary data.</text>
</comment>
<reference evidence="2 3" key="1">
    <citation type="submission" date="2021-01" db="EMBL/GenBank/DDBJ databases">
        <title>Tumebacillus sp. strain ITR2 16S ribosomal RNA gene Genome sequencing and assembly.</title>
        <authorList>
            <person name="Kang M."/>
        </authorList>
    </citation>
    <scope>NUCLEOTIDE SEQUENCE [LARGE SCALE GENOMIC DNA]</scope>
    <source>
        <strain evidence="2 3">ITR2</strain>
    </source>
</reference>
<accession>A0ABS1J666</accession>
<evidence type="ECO:0000313" key="3">
    <source>
        <dbReference type="Proteomes" id="UP000602284"/>
    </source>
</evidence>
<proteinExistence type="predicted"/>
<dbReference type="Proteomes" id="UP000602284">
    <property type="component" value="Unassembled WGS sequence"/>
</dbReference>
<evidence type="ECO:0000313" key="2">
    <source>
        <dbReference type="EMBL" id="MBL0385773.1"/>
    </source>
</evidence>
<sequence length="169" mass="18596">MHMKKSIAMLAILSMLVVGCTQEQNYLPIAQNIISEEVGNLDPYGSFYIDNKEGTKFVLALSTTDAKTDRLTKRLQKALPSNSLLIKTDYKYPVAELKKVQSQLSQDLPKLLTKGNDVVALSIDEPADKVIVDATSLTDETKANLINQYGDKIGFQTDPSLTHPTPIAN</sequence>
<evidence type="ECO:0008006" key="4">
    <source>
        <dbReference type="Google" id="ProtNLM"/>
    </source>
</evidence>